<dbReference type="EMBL" id="JACXIZ010000002">
    <property type="protein sequence ID" value="MBD2843647.1"/>
    <property type="molecule type" value="Genomic_DNA"/>
</dbReference>
<evidence type="ECO:0000313" key="3">
    <source>
        <dbReference type="Proteomes" id="UP000621560"/>
    </source>
</evidence>
<organism evidence="2 3">
    <name type="scientific">Paenibacillus sabuli</name>
    <dbReference type="NCBI Taxonomy" id="2772509"/>
    <lineage>
        <taxon>Bacteria</taxon>
        <taxon>Bacillati</taxon>
        <taxon>Bacillota</taxon>
        <taxon>Bacilli</taxon>
        <taxon>Bacillales</taxon>
        <taxon>Paenibacillaceae</taxon>
        <taxon>Paenibacillus</taxon>
    </lineage>
</organism>
<keyword evidence="1" id="KW-0472">Membrane</keyword>
<dbReference type="RefSeq" id="WP_190913652.1">
    <property type="nucleotide sequence ID" value="NZ_JACXIZ010000002.1"/>
</dbReference>
<protein>
    <submittedName>
        <fullName evidence="2">Uncharacterized protein</fullName>
    </submittedName>
</protein>
<accession>A0A927GQD5</accession>
<dbReference type="Proteomes" id="UP000621560">
    <property type="component" value="Unassembled WGS sequence"/>
</dbReference>
<sequence>MDTKLLIAIIVGLACLSGAFTVFIVSRMIAAARQTMRDKKEVLASGVTASARIRAIHQTQSSMDGRSGVKLELTVIKTNGER</sequence>
<keyword evidence="1" id="KW-0812">Transmembrane</keyword>
<gene>
    <name evidence="2" type="ORF">IDH44_00470</name>
</gene>
<comment type="caution">
    <text evidence="2">The sequence shown here is derived from an EMBL/GenBank/DDBJ whole genome shotgun (WGS) entry which is preliminary data.</text>
</comment>
<evidence type="ECO:0000313" key="2">
    <source>
        <dbReference type="EMBL" id="MBD2843647.1"/>
    </source>
</evidence>
<dbReference type="PROSITE" id="PS51257">
    <property type="entry name" value="PROKAR_LIPOPROTEIN"/>
    <property type="match status" value="1"/>
</dbReference>
<evidence type="ECO:0000256" key="1">
    <source>
        <dbReference type="SAM" id="Phobius"/>
    </source>
</evidence>
<keyword evidence="3" id="KW-1185">Reference proteome</keyword>
<feature type="transmembrane region" description="Helical" evidence="1">
    <location>
        <begin position="6"/>
        <end position="30"/>
    </location>
</feature>
<dbReference type="AlphaFoldDB" id="A0A927GQD5"/>
<name>A0A927GQD5_9BACL</name>
<reference evidence="2" key="1">
    <citation type="submission" date="2020-09" db="EMBL/GenBank/DDBJ databases">
        <title>A novel bacterium of genus Paenibacillus, isolated from South China Sea.</title>
        <authorList>
            <person name="Huang H."/>
            <person name="Mo K."/>
            <person name="Hu Y."/>
        </authorList>
    </citation>
    <scope>NUCLEOTIDE SEQUENCE</scope>
    <source>
        <strain evidence="2">IB182496</strain>
    </source>
</reference>
<keyword evidence="1" id="KW-1133">Transmembrane helix</keyword>
<proteinExistence type="predicted"/>